<dbReference type="InterPro" id="IPR009081">
    <property type="entry name" value="PP-bd_ACP"/>
</dbReference>
<organism evidence="4 5">
    <name type="scientific">Fibrella aquatilis</name>
    <dbReference type="NCBI Taxonomy" id="2817059"/>
    <lineage>
        <taxon>Bacteria</taxon>
        <taxon>Pseudomonadati</taxon>
        <taxon>Bacteroidota</taxon>
        <taxon>Cytophagia</taxon>
        <taxon>Cytophagales</taxon>
        <taxon>Spirosomataceae</taxon>
        <taxon>Fibrella</taxon>
    </lineage>
</organism>
<name>A0A939GDW2_9BACT</name>
<dbReference type="GO" id="GO:0031177">
    <property type="term" value="F:phosphopantetheine binding"/>
    <property type="evidence" value="ECO:0007669"/>
    <property type="project" value="TreeGrafter"/>
</dbReference>
<keyword evidence="1" id="KW-0596">Phosphopantetheine</keyword>
<evidence type="ECO:0000259" key="3">
    <source>
        <dbReference type="PROSITE" id="PS50075"/>
    </source>
</evidence>
<dbReference type="GO" id="GO:0005737">
    <property type="term" value="C:cytoplasm"/>
    <property type="evidence" value="ECO:0007669"/>
    <property type="project" value="TreeGrafter"/>
</dbReference>
<evidence type="ECO:0000313" key="4">
    <source>
        <dbReference type="EMBL" id="MBO0934911.1"/>
    </source>
</evidence>
<dbReference type="Gene3D" id="3.30.559.10">
    <property type="entry name" value="Chloramphenicol acetyltransferase-like domain"/>
    <property type="match status" value="1"/>
</dbReference>
<dbReference type="Proteomes" id="UP000664795">
    <property type="component" value="Unassembled WGS sequence"/>
</dbReference>
<dbReference type="Gene3D" id="1.10.1200.10">
    <property type="entry name" value="ACP-like"/>
    <property type="match status" value="1"/>
</dbReference>
<evidence type="ECO:0000256" key="2">
    <source>
        <dbReference type="ARBA" id="ARBA00022553"/>
    </source>
</evidence>
<dbReference type="AlphaFoldDB" id="A0A939GDW2"/>
<reference evidence="4 5" key="1">
    <citation type="submission" date="2021-03" db="EMBL/GenBank/DDBJ databases">
        <title>Fibrella sp. HMF5036 genome sequencing and assembly.</title>
        <authorList>
            <person name="Kang H."/>
            <person name="Kim H."/>
            <person name="Bae S."/>
            <person name="Joh K."/>
        </authorList>
    </citation>
    <scope>NUCLEOTIDE SEQUENCE [LARGE SCALE GENOMIC DNA]</scope>
    <source>
        <strain evidence="4 5">HMF5036</strain>
    </source>
</reference>
<dbReference type="InterPro" id="IPR036736">
    <property type="entry name" value="ACP-like_sf"/>
</dbReference>
<dbReference type="SUPFAM" id="SSF52777">
    <property type="entry name" value="CoA-dependent acyltransferases"/>
    <property type="match status" value="1"/>
</dbReference>
<sequence length="142" mass="14974">GGGAVGRESDFFRSGGDSIKAIQIASRLYQQGYRLDIKTIFQYPVLHEQAQQLTPLGQLLPQALVTGHLPLTPIQQAYFALPDRPPQVFNQLLLMEASHGLDAAGAQALATSLLAHHDGLRLCFPPSATAGAVGYVAAVAGG</sequence>
<dbReference type="RefSeq" id="WP_207338866.1">
    <property type="nucleotide sequence ID" value="NZ_JAFMYU010000060.1"/>
</dbReference>
<gene>
    <name evidence="4" type="ORF">J2I48_28130</name>
</gene>
<dbReference type="PROSITE" id="PS50075">
    <property type="entry name" value="CARRIER"/>
    <property type="match status" value="1"/>
</dbReference>
<evidence type="ECO:0000313" key="5">
    <source>
        <dbReference type="Proteomes" id="UP000664795"/>
    </source>
</evidence>
<feature type="non-terminal residue" evidence="4">
    <location>
        <position position="1"/>
    </location>
</feature>
<dbReference type="InterPro" id="IPR006162">
    <property type="entry name" value="Ppantetheine_attach_site"/>
</dbReference>
<keyword evidence="5" id="KW-1185">Reference proteome</keyword>
<protein>
    <recommendedName>
        <fullName evidence="3">Carrier domain-containing protein</fullName>
    </recommendedName>
</protein>
<dbReference type="Pfam" id="PF00550">
    <property type="entry name" value="PP-binding"/>
    <property type="match status" value="1"/>
</dbReference>
<dbReference type="PANTHER" id="PTHR45527">
    <property type="entry name" value="NONRIBOSOMAL PEPTIDE SYNTHETASE"/>
    <property type="match status" value="1"/>
</dbReference>
<dbReference type="GO" id="GO:0044550">
    <property type="term" value="P:secondary metabolite biosynthetic process"/>
    <property type="evidence" value="ECO:0007669"/>
    <property type="project" value="TreeGrafter"/>
</dbReference>
<keyword evidence="2" id="KW-0597">Phosphoprotein</keyword>
<feature type="domain" description="Carrier" evidence="3">
    <location>
        <begin position="1"/>
        <end position="57"/>
    </location>
</feature>
<dbReference type="SUPFAM" id="SSF47336">
    <property type="entry name" value="ACP-like"/>
    <property type="match status" value="1"/>
</dbReference>
<dbReference type="PROSITE" id="PS00012">
    <property type="entry name" value="PHOSPHOPANTETHEINE"/>
    <property type="match status" value="1"/>
</dbReference>
<dbReference type="InterPro" id="IPR023213">
    <property type="entry name" value="CAT-like_dom_sf"/>
</dbReference>
<comment type="caution">
    <text evidence="4">The sequence shown here is derived from an EMBL/GenBank/DDBJ whole genome shotgun (WGS) entry which is preliminary data.</text>
</comment>
<dbReference type="GO" id="GO:0043041">
    <property type="term" value="P:amino acid activation for nonribosomal peptide biosynthetic process"/>
    <property type="evidence" value="ECO:0007669"/>
    <property type="project" value="TreeGrafter"/>
</dbReference>
<evidence type="ECO:0000256" key="1">
    <source>
        <dbReference type="ARBA" id="ARBA00022450"/>
    </source>
</evidence>
<accession>A0A939GDW2</accession>
<proteinExistence type="predicted"/>
<feature type="non-terminal residue" evidence="4">
    <location>
        <position position="142"/>
    </location>
</feature>
<dbReference type="EMBL" id="JAFMYU010000060">
    <property type="protein sequence ID" value="MBO0934911.1"/>
    <property type="molecule type" value="Genomic_DNA"/>
</dbReference>
<dbReference type="PANTHER" id="PTHR45527:SF1">
    <property type="entry name" value="FATTY ACID SYNTHASE"/>
    <property type="match status" value="1"/>
</dbReference>